<dbReference type="PANTHER" id="PTHR11467">
    <property type="entry name" value="HISTONE H1"/>
    <property type="match status" value="1"/>
</dbReference>
<keyword evidence="10" id="KW-1185">Reference proteome</keyword>
<evidence type="ECO:0000256" key="5">
    <source>
        <dbReference type="ARBA" id="ARBA00023242"/>
    </source>
</evidence>
<dbReference type="InterPro" id="IPR005819">
    <property type="entry name" value="H1/H5"/>
</dbReference>
<dbReference type="STRING" id="137246.A0A401SSI3"/>
<dbReference type="SUPFAM" id="SSF46785">
    <property type="entry name" value="Winged helix' DNA-binding domain"/>
    <property type="match status" value="1"/>
</dbReference>
<dbReference type="FunFam" id="1.10.10.10:FF:000140">
    <property type="entry name" value="Histone H1.0"/>
    <property type="match status" value="1"/>
</dbReference>
<evidence type="ECO:0000313" key="10">
    <source>
        <dbReference type="Proteomes" id="UP000287033"/>
    </source>
</evidence>
<dbReference type="InterPro" id="IPR005818">
    <property type="entry name" value="Histone_H1/H5_H15"/>
</dbReference>
<evidence type="ECO:0000256" key="1">
    <source>
        <dbReference type="ARBA" id="ARBA00004123"/>
    </source>
</evidence>
<comment type="subcellular location">
    <subcellularLocation>
        <location evidence="2">Chromosome</location>
    </subcellularLocation>
    <subcellularLocation>
        <location evidence="1 6">Nucleus</location>
    </subcellularLocation>
</comment>
<dbReference type="InterPro" id="IPR036390">
    <property type="entry name" value="WH_DNA-bd_sf"/>
</dbReference>
<dbReference type="Pfam" id="PF00538">
    <property type="entry name" value="Linker_histone"/>
    <property type="match status" value="1"/>
</dbReference>
<feature type="region of interest" description="Disordered" evidence="7">
    <location>
        <begin position="90"/>
        <end position="185"/>
    </location>
</feature>
<comment type="caution">
    <text evidence="9">The sequence shown here is derived from an EMBL/GenBank/DDBJ whole genome shotgun (WGS) entry which is preliminary data.</text>
</comment>
<dbReference type="Proteomes" id="UP000287033">
    <property type="component" value="Unassembled WGS sequence"/>
</dbReference>
<dbReference type="AlphaFoldDB" id="A0A401SSI3"/>
<evidence type="ECO:0000259" key="8">
    <source>
        <dbReference type="PROSITE" id="PS51504"/>
    </source>
</evidence>
<evidence type="ECO:0000256" key="7">
    <source>
        <dbReference type="SAM" id="MobiDB-lite"/>
    </source>
</evidence>
<dbReference type="CDD" id="cd00073">
    <property type="entry name" value="H15"/>
    <property type="match status" value="1"/>
</dbReference>
<proteinExistence type="inferred from homology"/>
<dbReference type="GO" id="GO:0000786">
    <property type="term" value="C:nucleosome"/>
    <property type="evidence" value="ECO:0007669"/>
    <property type="project" value="InterPro"/>
</dbReference>
<dbReference type="GO" id="GO:0030261">
    <property type="term" value="P:chromosome condensation"/>
    <property type="evidence" value="ECO:0007669"/>
    <property type="project" value="TreeGrafter"/>
</dbReference>
<evidence type="ECO:0000313" key="9">
    <source>
        <dbReference type="EMBL" id="GCC33350.1"/>
    </source>
</evidence>
<feature type="region of interest" description="Disordered" evidence="7">
    <location>
        <begin position="1"/>
        <end position="22"/>
    </location>
</feature>
<dbReference type="GO" id="GO:0006334">
    <property type="term" value="P:nucleosome assembly"/>
    <property type="evidence" value="ECO:0007669"/>
    <property type="project" value="InterPro"/>
</dbReference>
<sequence length="185" mass="20007">MTENSTPAPPKAKRAKATKKSIDHPKYTDMIITAIQALNSRSDVSRQAIEKYICNEFKVGENAKVQIKLALKKLVNSNVVKQTTGFGASGSFRLVKSEEPKKSVKKMAKAPKKSLTGRKGSTARKPAKPAAKAKKAKVDKKKAKTPKKKATTSKKPKKAKPAKAKAKTKVKKASGLKAKGKKAKK</sequence>
<dbReference type="Gene3D" id="1.10.10.10">
    <property type="entry name" value="Winged helix-like DNA-binding domain superfamily/Winged helix DNA-binding domain"/>
    <property type="match status" value="1"/>
</dbReference>
<evidence type="ECO:0000256" key="6">
    <source>
        <dbReference type="RuleBase" id="RU003894"/>
    </source>
</evidence>
<keyword evidence="5 6" id="KW-0539">Nucleus</keyword>
<dbReference type="OrthoDB" id="1110759at2759"/>
<dbReference type="EMBL" id="BEZZ01000509">
    <property type="protein sequence ID" value="GCC33350.1"/>
    <property type="molecule type" value="Genomic_DNA"/>
</dbReference>
<organism evidence="9 10">
    <name type="scientific">Chiloscyllium punctatum</name>
    <name type="common">Brownbanded bambooshark</name>
    <name type="synonym">Hemiscyllium punctatum</name>
    <dbReference type="NCBI Taxonomy" id="137246"/>
    <lineage>
        <taxon>Eukaryota</taxon>
        <taxon>Metazoa</taxon>
        <taxon>Chordata</taxon>
        <taxon>Craniata</taxon>
        <taxon>Vertebrata</taxon>
        <taxon>Chondrichthyes</taxon>
        <taxon>Elasmobranchii</taxon>
        <taxon>Galeomorphii</taxon>
        <taxon>Galeoidea</taxon>
        <taxon>Orectolobiformes</taxon>
        <taxon>Hemiscylliidae</taxon>
        <taxon>Chiloscyllium</taxon>
    </lineage>
</organism>
<dbReference type="GO" id="GO:0005634">
    <property type="term" value="C:nucleus"/>
    <property type="evidence" value="ECO:0007669"/>
    <property type="project" value="UniProtKB-SubCell"/>
</dbReference>
<feature type="compositionally biased region" description="Basic residues" evidence="7">
    <location>
        <begin position="103"/>
        <end position="185"/>
    </location>
</feature>
<feature type="domain" description="H15" evidence="8">
    <location>
        <begin position="23"/>
        <end position="96"/>
    </location>
</feature>
<dbReference type="PANTHER" id="PTHR11467:SF182">
    <property type="entry name" value="HISTONE H1.0"/>
    <property type="match status" value="1"/>
</dbReference>
<keyword evidence="4 6" id="KW-0238">DNA-binding</keyword>
<evidence type="ECO:0000256" key="3">
    <source>
        <dbReference type="ARBA" id="ARBA00022454"/>
    </source>
</evidence>
<dbReference type="GO" id="GO:0045910">
    <property type="term" value="P:negative regulation of DNA recombination"/>
    <property type="evidence" value="ECO:0007669"/>
    <property type="project" value="TreeGrafter"/>
</dbReference>
<name>A0A401SSI3_CHIPU</name>
<protein>
    <recommendedName>
        <fullName evidence="8">H15 domain-containing protein</fullName>
    </recommendedName>
</protein>
<dbReference type="GO" id="GO:0030527">
    <property type="term" value="F:structural constituent of chromatin"/>
    <property type="evidence" value="ECO:0007669"/>
    <property type="project" value="InterPro"/>
</dbReference>
<evidence type="ECO:0000256" key="2">
    <source>
        <dbReference type="ARBA" id="ARBA00004286"/>
    </source>
</evidence>
<accession>A0A401SSI3</accession>
<evidence type="ECO:0000256" key="4">
    <source>
        <dbReference type="ARBA" id="ARBA00023125"/>
    </source>
</evidence>
<dbReference type="PROSITE" id="PS51504">
    <property type="entry name" value="H15"/>
    <property type="match status" value="1"/>
</dbReference>
<keyword evidence="3 6" id="KW-0158">Chromosome</keyword>
<reference evidence="9 10" key="1">
    <citation type="journal article" date="2018" name="Nat. Ecol. Evol.">
        <title>Shark genomes provide insights into elasmobranch evolution and the origin of vertebrates.</title>
        <authorList>
            <person name="Hara Y"/>
            <person name="Yamaguchi K"/>
            <person name="Onimaru K"/>
            <person name="Kadota M"/>
            <person name="Koyanagi M"/>
            <person name="Keeley SD"/>
            <person name="Tatsumi K"/>
            <person name="Tanaka K"/>
            <person name="Motone F"/>
            <person name="Kageyama Y"/>
            <person name="Nozu R"/>
            <person name="Adachi N"/>
            <person name="Nishimura O"/>
            <person name="Nakagawa R"/>
            <person name="Tanegashima C"/>
            <person name="Kiyatake I"/>
            <person name="Matsumoto R"/>
            <person name="Murakumo K"/>
            <person name="Nishida K"/>
            <person name="Terakita A"/>
            <person name="Kuratani S"/>
            <person name="Sato K"/>
            <person name="Hyodo S Kuraku.S."/>
        </authorList>
    </citation>
    <scope>NUCLEOTIDE SEQUENCE [LARGE SCALE GENOMIC DNA]</scope>
</reference>
<dbReference type="PRINTS" id="PR00624">
    <property type="entry name" value="HISTONEH5"/>
</dbReference>
<dbReference type="GO" id="GO:0003690">
    <property type="term" value="F:double-stranded DNA binding"/>
    <property type="evidence" value="ECO:0007669"/>
    <property type="project" value="TreeGrafter"/>
</dbReference>
<dbReference type="GO" id="GO:0031492">
    <property type="term" value="F:nucleosomal DNA binding"/>
    <property type="evidence" value="ECO:0007669"/>
    <property type="project" value="TreeGrafter"/>
</dbReference>
<dbReference type="SMART" id="SM00526">
    <property type="entry name" value="H15"/>
    <property type="match status" value="1"/>
</dbReference>
<dbReference type="InterPro" id="IPR036388">
    <property type="entry name" value="WH-like_DNA-bd_sf"/>
</dbReference>
<comment type="similarity">
    <text evidence="6">Belongs to the histone H1/H5 family.</text>
</comment>
<dbReference type="OMA" id="IKNHYKV"/>
<gene>
    <name evidence="9" type="ORF">chiPu_0011819</name>
</gene>